<dbReference type="CDD" id="cd16385">
    <property type="entry name" value="IcmL"/>
    <property type="match status" value="1"/>
</dbReference>
<proteinExistence type="predicted"/>
<evidence type="ECO:0000313" key="3">
    <source>
        <dbReference type="Proteomes" id="UP001523528"/>
    </source>
</evidence>
<dbReference type="RefSeq" id="WP_253544111.1">
    <property type="nucleotide sequence ID" value="NZ_JAMYZY010000018.1"/>
</dbReference>
<keyword evidence="1" id="KW-0472">Membrane</keyword>
<dbReference type="Proteomes" id="UP001523528">
    <property type="component" value="Unassembled WGS sequence"/>
</dbReference>
<dbReference type="Pfam" id="PF11393">
    <property type="entry name" value="T4BSS_DotI_IcmL"/>
    <property type="match status" value="1"/>
</dbReference>
<organism evidence="2 3">
    <name type="scientific">Acetobacter lambici</name>
    <dbReference type="NCBI Taxonomy" id="1332824"/>
    <lineage>
        <taxon>Bacteria</taxon>
        <taxon>Pseudomonadati</taxon>
        <taxon>Pseudomonadota</taxon>
        <taxon>Alphaproteobacteria</taxon>
        <taxon>Acetobacterales</taxon>
        <taxon>Acetobacteraceae</taxon>
        <taxon>Acetobacter</taxon>
    </lineage>
</organism>
<evidence type="ECO:0000313" key="2">
    <source>
        <dbReference type="EMBL" id="MCP1258945.1"/>
    </source>
</evidence>
<comment type="caution">
    <text evidence="2">The sequence shown here is derived from an EMBL/GenBank/DDBJ whole genome shotgun (WGS) entry which is preliminary data.</text>
</comment>
<reference evidence="2 3" key="1">
    <citation type="submission" date="2022-06" db="EMBL/GenBank/DDBJ databases">
        <title>Acetobacer genomes from food samples.</title>
        <authorList>
            <person name="Sombolestani A."/>
        </authorList>
    </citation>
    <scope>NUCLEOTIDE SEQUENCE [LARGE SCALE GENOMIC DNA]</scope>
    <source>
        <strain evidence="2 3">R-83285</strain>
    </source>
</reference>
<accession>A0ABT1F183</accession>
<protein>
    <submittedName>
        <fullName evidence="2">DotI/IcmL family type IV secretion protein</fullName>
    </submittedName>
</protein>
<keyword evidence="3" id="KW-1185">Reference proteome</keyword>
<name>A0ABT1F183_9PROT</name>
<dbReference type="EMBL" id="JAMYZZ010000018">
    <property type="protein sequence ID" value="MCP1258945.1"/>
    <property type="molecule type" value="Genomic_DNA"/>
</dbReference>
<gene>
    <name evidence="2" type="ORF">NKW50_10125</name>
</gene>
<sequence length="215" mass="24441">MKNTYQAVTRRLNDPSFSKQVIKCILLGFSCSLVANMLTVSALFYEITHRPWVKYIYHDSFGKPRELIVTDQAYFSDIEITNWATSKVTNLYTMNWLDYAQHLDASSRDFTVEAWNTWGQAFEGPGNIDFIKAKQIIMTASLKSAAVVVDEGKNRHGDYEWHVAFPMYLRWINAAGEKTDVLSVNVIITRTNDPLHPDGRIISELNAPRATNGGE</sequence>
<evidence type="ECO:0000256" key="1">
    <source>
        <dbReference type="SAM" id="Phobius"/>
    </source>
</evidence>
<keyword evidence="1" id="KW-1133">Transmembrane helix</keyword>
<keyword evidence="1" id="KW-0812">Transmembrane</keyword>
<dbReference type="InterPro" id="IPR021055">
    <property type="entry name" value="T4BSS_IcmL/DotI"/>
</dbReference>
<feature type="transmembrane region" description="Helical" evidence="1">
    <location>
        <begin position="21"/>
        <end position="45"/>
    </location>
</feature>